<reference evidence="3" key="2">
    <citation type="submission" date="2012-08" db="EMBL/GenBank/DDBJ databases">
        <title>Whole-genome sequence of Nocardiopsis alba strain ATCC BAA-2165 associated with honeybees.</title>
        <authorList>
            <person name="Qiao J."/>
            <person name="Chen L."/>
            <person name="Li Y."/>
            <person name="Wang J."/>
            <person name="Zhang W."/>
            <person name="Chen S."/>
        </authorList>
    </citation>
    <scope>NUCLEOTIDE SEQUENCE [LARGE SCALE GENOMIC DNA]</scope>
    <source>
        <strain evidence="3">ATCC BAA-2165 / BE74</strain>
    </source>
</reference>
<dbReference type="AlphaFoldDB" id="J7LA93"/>
<dbReference type="KEGG" id="nal:B005_0584"/>
<name>J7LA93_NOCAA</name>
<sequence>MTSRPGVPSPEVACTPPFPAHRRRHGSNADVFTKNAYLEGSESPTDGGNGEPFDPDPDPHR</sequence>
<dbReference type="EMBL" id="CP003788">
    <property type="protein sequence ID" value="AFR08350.1"/>
    <property type="molecule type" value="Genomic_DNA"/>
</dbReference>
<reference evidence="2 3" key="1">
    <citation type="journal article" date="2012" name="J. Bacteriol.">
        <title>Whole-Genome Sequence of Nocardiopsis alba Strain ATCC BAA-2165, Associated with Honeybees.</title>
        <authorList>
            <person name="Qiao J."/>
            <person name="Chen L."/>
            <person name="Li Y."/>
            <person name="Wang J."/>
            <person name="Zhang W."/>
            <person name="Chen S."/>
        </authorList>
    </citation>
    <scope>NUCLEOTIDE SEQUENCE [LARGE SCALE GENOMIC DNA]</scope>
    <source>
        <strain evidence="3">ATCC BAA-2165 / BE74</strain>
    </source>
</reference>
<evidence type="ECO:0000313" key="2">
    <source>
        <dbReference type="EMBL" id="AFR08350.1"/>
    </source>
</evidence>
<protein>
    <submittedName>
        <fullName evidence="2">Uncharacterized protein</fullName>
    </submittedName>
</protein>
<dbReference type="HOGENOM" id="CLU_2918017_0_0_11"/>
<dbReference type="Proteomes" id="UP000003779">
    <property type="component" value="Chromosome"/>
</dbReference>
<evidence type="ECO:0000313" key="3">
    <source>
        <dbReference type="Proteomes" id="UP000003779"/>
    </source>
</evidence>
<dbReference type="STRING" id="1205910.B005_0584"/>
<gene>
    <name evidence="2" type="ordered locus">B005_0584</name>
</gene>
<evidence type="ECO:0000256" key="1">
    <source>
        <dbReference type="SAM" id="MobiDB-lite"/>
    </source>
</evidence>
<proteinExistence type="predicted"/>
<organism evidence="2 3">
    <name type="scientific">Nocardiopsis alba (strain ATCC BAA-2165 / BE74)</name>
    <dbReference type="NCBI Taxonomy" id="1205910"/>
    <lineage>
        <taxon>Bacteria</taxon>
        <taxon>Bacillati</taxon>
        <taxon>Actinomycetota</taxon>
        <taxon>Actinomycetes</taxon>
        <taxon>Streptosporangiales</taxon>
        <taxon>Nocardiopsidaceae</taxon>
        <taxon>Nocardiopsis</taxon>
    </lineage>
</organism>
<accession>J7LA93</accession>
<feature type="region of interest" description="Disordered" evidence="1">
    <location>
        <begin position="1"/>
        <end position="61"/>
    </location>
</feature>